<dbReference type="CDD" id="cd00448">
    <property type="entry name" value="YjgF_YER057c_UK114_family"/>
    <property type="match status" value="1"/>
</dbReference>
<reference evidence="2 3" key="1">
    <citation type="submission" date="2018-06" db="EMBL/GenBank/DDBJ databases">
        <title>Genomic Encyclopedia of Archaeal and Bacterial Type Strains, Phase II (KMG-II): from individual species to whole genera.</title>
        <authorList>
            <person name="Goeker M."/>
        </authorList>
    </citation>
    <scope>NUCLEOTIDE SEQUENCE [LARGE SCALE GENOMIC DNA]</scope>
    <source>
        <strain evidence="2 3">DSM 29821</strain>
    </source>
</reference>
<dbReference type="Proteomes" id="UP000249819">
    <property type="component" value="Unassembled WGS sequence"/>
</dbReference>
<dbReference type="EMBL" id="QLMA01000002">
    <property type="protein sequence ID" value="RAJ85684.1"/>
    <property type="molecule type" value="Genomic_DNA"/>
</dbReference>
<comment type="caution">
    <text evidence="2">The sequence shown here is derived from an EMBL/GenBank/DDBJ whole genome shotgun (WGS) entry which is preliminary data.</text>
</comment>
<comment type="similarity">
    <text evidence="1">Belongs to the RutC family.</text>
</comment>
<dbReference type="Gene3D" id="3.30.1330.40">
    <property type="entry name" value="RutC-like"/>
    <property type="match status" value="1"/>
</dbReference>
<dbReference type="FunFam" id="3.30.1330.40:FF:000001">
    <property type="entry name" value="L-PSP family endoribonuclease"/>
    <property type="match status" value="1"/>
</dbReference>
<dbReference type="Pfam" id="PF01042">
    <property type="entry name" value="Ribonuc_L-PSP"/>
    <property type="match status" value="1"/>
</dbReference>
<dbReference type="GO" id="GO:0005829">
    <property type="term" value="C:cytosol"/>
    <property type="evidence" value="ECO:0007669"/>
    <property type="project" value="TreeGrafter"/>
</dbReference>
<evidence type="ECO:0000313" key="2">
    <source>
        <dbReference type="EMBL" id="RAJ85684.1"/>
    </source>
</evidence>
<keyword evidence="3" id="KW-1185">Reference proteome</keyword>
<organism evidence="2 3">
    <name type="scientific">Chitinophaga dinghuensis</name>
    <dbReference type="NCBI Taxonomy" id="1539050"/>
    <lineage>
        <taxon>Bacteria</taxon>
        <taxon>Pseudomonadati</taxon>
        <taxon>Bacteroidota</taxon>
        <taxon>Chitinophagia</taxon>
        <taxon>Chitinophagales</taxon>
        <taxon>Chitinophagaceae</taxon>
        <taxon>Chitinophaga</taxon>
    </lineage>
</organism>
<dbReference type="SUPFAM" id="SSF55298">
    <property type="entry name" value="YjgF-like"/>
    <property type="match status" value="1"/>
</dbReference>
<dbReference type="PANTHER" id="PTHR11803">
    <property type="entry name" value="2-IMINOBUTANOATE/2-IMINOPROPANOATE DEAMINASE RIDA"/>
    <property type="match status" value="1"/>
</dbReference>
<dbReference type="InterPro" id="IPR006056">
    <property type="entry name" value="RidA"/>
</dbReference>
<evidence type="ECO:0000313" key="3">
    <source>
        <dbReference type="Proteomes" id="UP000249819"/>
    </source>
</evidence>
<dbReference type="GO" id="GO:0019239">
    <property type="term" value="F:deaminase activity"/>
    <property type="evidence" value="ECO:0007669"/>
    <property type="project" value="TreeGrafter"/>
</dbReference>
<dbReference type="PANTHER" id="PTHR11803:SF58">
    <property type="entry name" value="PROTEIN HMF1-RELATED"/>
    <property type="match status" value="1"/>
</dbReference>
<proteinExistence type="inferred from homology"/>
<gene>
    <name evidence="2" type="ORF">CLV59_102389</name>
</gene>
<dbReference type="InterPro" id="IPR006175">
    <property type="entry name" value="YjgF/YER057c/UK114"/>
</dbReference>
<sequence>MQLSGLHWCCRYFISIFAFMEKQIINTQNAPAPIGPYNQAIKAGNTLYISGQIALNPATGELVKSGVVDETHLVMKNLQAILTEAGMSFNDVVKSTIFITDMNTFAQINEVYGSYFTGTYPARETVQVSALPKGVNVEISVIAVKG</sequence>
<protein>
    <submittedName>
        <fullName evidence="2">2-iminobutanoate/2-iminopropanoate deaminase</fullName>
    </submittedName>
</protein>
<dbReference type="InterPro" id="IPR035959">
    <property type="entry name" value="RutC-like_sf"/>
</dbReference>
<accession>A0A327W7S9</accession>
<dbReference type="NCBIfam" id="TIGR00004">
    <property type="entry name" value="Rid family detoxifying hydrolase"/>
    <property type="match status" value="1"/>
</dbReference>
<evidence type="ECO:0000256" key="1">
    <source>
        <dbReference type="ARBA" id="ARBA00010552"/>
    </source>
</evidence>
<name>A0A327W7S9_9BACT</name>
<dbReference type="AlphaFoldDB" id="A0A327W7S9"/>